<evidence type="ECO:0000256" key="2">
    <source>
        <dbReference type="ARBA" id="ARBA00022884"/>
    </source>
</evidence>
<dbReference type="PANTHER" id="PTHR34654:SF1">
    <property type="entry name" value="RNA-BINDING PROTEIN KHPA"/>
    <property type="match status" value="1"/>
</dbReference>
<dbReference type="HAMAP" id="MF_00088">
    <property type="entry name" value="KhpA"/>
    <property type="match status" value="1"/>
</dbReference>
<dbReference type="AlphaFoldDB" id="K2H0Y0"/>
<dbReference type="InterPro" id="IPR020627">
    <property type="entry name" value="KhpA"/>
</dbReference>
<protein>
    <recommendedName>
        <fullName evidence="3">RNA-binding protein KhpA</fullName>
    </recommendedName>
    <alternativeName>
        <fullName evidence="3">KH-domain protein A</fullName>
    </alternativeName>
</protein>
<dbReference type="GO" id="GO:0071555">
    <property type="term" value="P:cell wall organization"/>
    <property type="evidence" value="ECO:0007669"/>
    <property type="project" value="UniProtKB-KW"/>
</dbReference>
<sequence length="78" mass="8681">MDAVEFLKFIVTSLVKNVEDVEIERKDDDMGTLLLLKINKDDMGTVIGKGGKTIDAIRTVLRVYGSKTNARVNLKVVE</sequence>
<comment type="caution">
    <text evidence="4">The sequence shown here is derived from an EMBL/GenBank/DDBJ whole genome shotgun (WGS) entry which is preliminary data.</text>
</comment>
<keyword evidence="1 3" id="KW-0963">Cytoplasm</keyword>
<dbReference type="SUPFAM" id="SSF54814">
    <property type="entry name" value="Prokaryotic type KH domain (KH-domain type II)"/>
    <property type="match status" value="1"/>
</dbReference>
<comment type="subunit">
    <text evidence="3">Forms a complex with KhpB.</text>
</comment>
<dbReference type="InterPro" id="IPR015946">
    <property type="entry name" value="KH_dom-like_a/b"/>
</dbReference>
<dbReference type="CDD" id="cd22533">
    <property type="entry name" value="KH-II_YlqC-like"/>
    <property type="match status" value="1"/>
</dbReference>
<keyword evidence="3" id="KW-0143">Chaperone</keyword>
<evidence type="ECO:0000313" key="4">
    <source>
        <dbReference type="EMBL" id="EKE29500.1"/>
    </source>
</evidence>
<dbReference type="PANTHER" id="PTHR34654">
    <property type="entry name" value="UPF0109 PROTEIN SCO5592"/>
    <property type="match status" value="1"/>
</dbReference>
<dbReference type="GO" id="GO:0009252">
    <property type="term" value="P:peptidoglycan biosynthetic process"/>
    <property type="evidence" value="ECO:0007669"/>
    <property type="project" value="UniProtKB-UniRule"/>
</dbReference>
<dbReference type="InterPro" id="IPR009019">
    <property type="entry name" value="KH_sf_prok-type"/>
</dbReference>
<name>K2H0Y0_9BACT</name>
<dbReference type="PROSITE" id="PS50084">
    <property type="entry name" value="KH_TYPE_1"/>
    <property type="match status" value="1"/>
</dbReference>
<organism evidence="4">
    <name type="scientific">uncultured bacterium</name>
    <name type="common">gcode 4</name>
    <dbReference type="NCBI Taxonomy" id="1234023"/>
    <lineage>
        <taxon>Bacteria</taxon>
        <taxon>environmental samples</taxon>
    </lineage>
</organism>
<comment type="function">
    <text evidence="3">A probable RNA chaperone. Forms a complex with KhpB which binds to cellular RNA and controls its expression. Plays a role in peptidoglycan (PG) homeostasis and cell length regulation.</text>
</comment>
<comment type="similarity">
    <text evidence="3">Belongs to the KhpA RNA-binding protein family.</text>
</comment>
<dbReference type="GO" id="GO:0008360">
    <property type="term" value="P:regulation of cell shape"/>
    <property type="evidence" value="ECO:0007669"/>
    <property type="project" value="UniProtKB-KW"/>
</dbReference>
<accession>K2H0Y0</accession>
<evidence type="ECO:0000256" key="3">
    <source>
        <dbReference type="HAMAP-Rule" id="MF_00088"/>
    </source>
</evidence>
<dbReference type="GO" id="GO:0005737">
    <property type="term" value="C:cytoplasm"/>
    <property type="evidence" value="ECO:0007669"/>
    <property type="project" value="UniProtKB-SubCell"/>
</dbReference>
<keyword evidence="3" id="KW-0133">Cell shape</keyword>
<dbReference type="EMBL" id="AMFJ01000161">
    <property type="protein sequence ID" value="EKE29500.1"/>
    <property type="molecule type" value="Genomic_DNA"/>
</dbReference>
<keyword evidence="2 3" id="KW-0694">RNA-binding</keyword>
<gene>
    <name evidence="3" type="primary">khpA</name>
    <name evidence="4" type="ORF">ACD_2C00161G0005</name>
</gene>
<dbReference type="GO" id="GO:0003723">
    <property type="term" value="F:RNA binding"/>
    <property type="evidence" value="ECO:0007669"/>
    <property type="project" value="UniProtKB-UniRule"/>
</dbReference>
<comment type="subcellular location">
    <subcellularLocation>
        <location evidence="3">Cytoplasm</location>
    </subcellularLocation>
</comment>
<proteinExistence type="inferred from homology"/>
<keyword evidence="3" id="KW-0961">Cell wall biogenesis/degradation</keyword>
<reference evidence="4" key="1">
    <citation type="journal article" date="2012" name="Science">
        <title>Fermentation, hydrogen, and sulfur metabolism in multiple uncultivated bacterial phyla.</title>
        <authorList>
            <person name="Wrighton K.C."/>
            <person name="Thomas B.C."/>
            <person name="Sharon I."/>
            <person name="Miller C.S."/>
            <person name="Castelle C.J."/>
            <person name="VerBerkmoes N.C."/>
            <person name="Wilkins M.J."/>
            <person name="Hettich R.L."/>
            <person name="Lipton M.S."/>
            <person name="Williams K.H."/>
            <person name="Long P.E."/>
            <person name="Banfield J.F."/>
        </authorList>
    </citation>
    <scope>NUCLEOTIDE SEQUENCE [LARGE SCALE GENOMIC DNA]</scope>
</reference>
<evidence type="ECO:0000256" key="1">
    <source>
        <dbReference type="ARBA" id="ARBA00022490"/>
    </source>
</evidence>
<dbReference type="Pfam" id="PF13083">
    <property type="entry name" value="KH_KhpA-B"/>
    <property type="match status" value="1"/>
</dbReference>
<dbReference type="Gene3D" id="3.30.300.20">
    <property type="match status" value="1"/>
</dbReference>